<dbReference type="GeneID" id="62234722"/>
<evidence type="ECO:0000256" key="1">
    <source>
        <dbReference type="SAM" id="MobiDB-lite"/>
    </source>
</evidence>
<keyword evidence="3" id="KW-1185">Reference proteome</keyword>
<protein>
    <submittedName>
        <fullName evidence="2">Uncharacterized protein</fullName>
    </submittedName>
</protein>
<proteinExistence type="predicted"/>
<sequence>MEEWQVLFGNMKRQIAGWFSHKKETPLEQEEAQLLKDNQEKEAQEAELRRQDKKDAQRKKEKDARQKQQEVNKSPVGE</sequence>
<name>A0ABQ7IF92_9HELO</name>
<comment type="caution">
    <text evidence="2">The sequence shown here is derived from an EMBL/GenBank/DDBJ whole genome shotgun (WGS) entry which is preliminary data.</text>
</comment>
<reference evidence="2 3" key="1">
    <citation type="journal article" date="2020" name="Genome Biol. Evol.">
        <title>Comparative genomics of Sclerotiniaceae.</title>
        <authorList>
            <person name="Valero Jimenez C.A."/>
            <person name="Steentjes M."/>
            <person name="Scholten O.E."/>
            <person name="Van Kan J.A.L."/>
        </authorList>
    </citation>
    <scope>NUCLEOTIDE SEQUENCE [LARGE SCALE GENOMIC DNA]</scope>
    <source>
        <strain evidence="2 3">B1</strain>
    </source>
</reference>
<dbReference type="Proteomes" id="UP000783213">
    <property type="component" value="Unassembled WGS sequence"/>
</dbReference>
<feature type="compositionally biased region" description="Basic and acidic residues" evidence="1">
    <location>
        <begin position="36"/>
        <end position="70"/>
    </location>
</feature>
<feature type="region of interest" description="Disordered" evidence="1">
    <location>
        <begin position="36"/>
        <end position="78"/>
    </location>
</feature>
<gene>
    <name evidence="2" type="ORF">EAE98_007949</name>
</gene>
<evidence type="ECO:0000313" key="3">
    <source>
        <dbReference type="Proteomes" id="UP000783213"/>
    </source>
</evidence>
<evidence type="ECO:0000313" key="2">
    <source>
        <dbReference type="EMBL" id="KAF7922423.1"/>
    </source>
</evidence>
<dbReference type="EMBL" id="RCSX01000020">
    <property type="protein sequence ID" value="KAF7922423.1"/>
    <property type="molecule type" value="Genomic_DNA"/>
</dbReference>
<organism evidence="2 3">
    <name type="scientific">Botrytis deweyae</name>
    <dbReference type="NCBI Taxonomy" id="2478750"/>
    <lineage>
        <taxon>Eukaryota</taxon>
        <taxon>Fungi</taxon>
        <taxon>Dikarya</taxon>
        <taxon>Ascomycota</taxon>
        <taxon>Pezizomycotina</taxon>
        <taxon>Leotiomycetes</taxon>
        <taxon>Helotiales</taxon>
        <taxon>Sclerotiniaceae</taxon>
        <taxon>Botrytis</taxon>
    </lineage>
</organism>
<dbReference type="RefSeq" id="XP_038807866.1">
    <property type="nucleotide sequence ID" value="XM_038955572.1"/>
</dbReference>
<accession>A0ABQ7IF92</accession>